<accession>A0A7U4DN23</accession>
<dbReference type="KEGG" id="dpr:Despr_0404"/>
<sequence length="109" mass="12452">MDSLIKIILSWFQAFFDTLINVIVDAFVLILNAILALLAYLIEMMATIMPSLSLGADLVNQFPTPHTAICWLTWLFPVDVLFQCTQFYISLYLLKFMSGPILRFLKITS</sequence>
<dbReference type="Proteomes" id="UP000006365">
    <property type="component" value="Chromosome"/>
</dbReference>
<feature type="transmembrane region" description="Helical" evidence="1">
    <location>
        <begin position="20"/>
        <end position="42"/>
    </location>
</feature>
<feature type="transmembrane region" description="Helical" evidence="1">
    <location>
        <begin position="71"/>
        <end position="94"/>
    </location>
</feature>
<gene>
    <name evidence="2" type="ordered locus">Despr_0404</name>
</gene>
<name>A0A7U4DN23_DESPD</name>
<evidence type="ECO:0000313" key="3">
    <source>
        <dbReference type="Proteomes" id="UP000006365"/>
    </source>
</evidence>
<organism evidence="2 3">
    <name type="scientific">Desulfobulbus propionicus (strain ATCC 33891 / DSM 2032 / VKM B-1956 / 1pr3)</name>
    <dbReference type="NCBI Taxonomy" id="577650"/>
    <lineage>
        <taxon>Bacteria</taxon>
        <taxon>Pseudomonadati</taxon>
        <taxon>Thermodesulfobacteriota</taxon>
        <taxon>Desulfobulbia</taxon>
        <taxon>Desulfobulbales</taxon>
        <taxon>Desulfobulbaceae</taxon>
        <taxon>Desulfobulbus</taxon>
    </lineage>
</organism>
<reference evidence="2 3" key="1">
    <citation type="journal article" date="2011" name="Stand. Genomic Sci.">
        <title>Complete genome sequence of Desulfobulbus propionicus type strain (1pr3).</title>
        <authorList>
            <person name="Pagani I."/>
            <person name="Lapidus A."/>
            <person name="Nolan M."/>
            <person name="Lucas S."/>
            <person name="Hammon N."/>
            <person name="Deshpande S."/>
            <person name="Cheng J.F."/>
            <person name="Chertkov O."/>
            <person name="Davenport K."/>
            <person name="Tapia R."/>
            <person name="Han C."/>
            <person name="Goodwin L."/>
            <person name="Pitluck S."/>
            <person name="Liolios K."/>
            <person name="Mavromatis K."/>
            <person name="Ivanova N."/>
            <person name="Mikhailova N."/>
            <person name="Pati A."/>
            <person name="Chen A."/>
            <person name="Palaniappan K."/>
            <person name="Land M."/>
            <person name="Hauser L."/>
            <person name="Chang Y.J."/>
            <person name="Jeffries C.D."/>
            <person name="Detter J.C."/>
            <person name="Brambilla E."/>
            <person name="Kannan K.P."/>
            <person name="Djao O.D."/>
            <person name="Rohde M."/>
            <person name="Pukall R."/>
            <person name="Spring S."/>
            <person name="Goker M."/>
            <person name="Sikorski J."/>
            <person name="Woyke T."/>
            <person name="Bristow J."/>
            <person name="Eisen J.A."/>
            <person name="Markowitz V."/>
            <person name="Hugenholtz P."/>
            <person name="Kyrpides N.C."/>
            <person name="Klenk H.P."/>
        </authorList>
    </citation>
    <scope>NUCLEOTIDE SEQUENCE [LARGE SCALE GENOMIC DNA]</scope>
    <source>
        <strain evidence="3">ATCC 33891 / DSM 2032 / 1pr3</strain>
    </source>
</reference>
<dbReference type="EMBL" id="CP002364">
    <property type="protein sequence ID" value="ADW16586.1"/>
    <property type="molecule type" value="Genomic_DNA"/>
</dbReference>
<keyword evidence="1" id="KW-0472">Membrane</keyword>
<keyword evidence="1" id="KW-0812">Transmembrane</keyword>
<evidence type="ECO:0000313" key="2">
    <source>
        <dbReference type="EMBL" id="ADW16586.1"/>
    </source>
</evidence>
<protein>
    <submittedName>
        <fullName evidence="2">Uncharacterized protein</fullName>
    </submittedName>
</protein>
<dbReference type="AlphaFoldDB" id="A0A7U4DN23"/>
<keyword evidence="1" id="KW-1133">Transmembrane helix</keyword>
<proteinExistence type="predicted"/>
<evidence type="ECO:0000256" key="1">
    <source>
        <dbReference type="SAM" id="Phobius"/>
    </source>
</evidence>
<keyword evidence="3" id="KW-1185">Reference proteome</keyword>